<dbReference type="AlphaFoldDB" id="A0A4Y2UVI5"/>
<evidence type="ECO:0000313" key="2">
    <source>
        <dbReference type="EMBL" id="GBO16221.1"/>
    </source>
</evidence>
<dbReference type="GO" id="GO:0003824">
    <property type="term" value="F:catalytic activity"/>
    <property type="evidence" value="ECO:0007669"/>
    <property type="project" value="InterPro"/>
</dbReference>
<proteinExistence type="predicted"/>
<name>A0A4Y2UVI5_ARAVE</name>
<dbReference type="Pfam" id="PF14529">
    <property type="entry name" value="Exo_endo_phos_2"/>
    <property type="match status" value="1"/>
</dbReference>
<dbReference type="InterPro" id="IPR036691">
    <property type="entry name" value="Endo/exonu/phosph_ase_sf"/>
</dbReference>
<comment type="caution">
    <text evidence="2">The sequence shown here is derived from an EMBL/GenBank/DDBJ whole genome shotgun (WGS) entry which is preliminary data.</text>
</comment>
<accession>A0A4Y2UVI5</accession>
<evidence type="ECO:0000259" key="1">
    <source>
        <dbReference type="Pfam" id="PF14529"/>
    </source>
</evidence>
<dbReference type="InterPro" id="IPR005135">
    <property type="entry name" value="Endo/exonuclease/phosphatase"/>
</dbReference>
<dbReference type="Gene3D" id="3.60.10.10">
    <property type="entry name" value="Endonuclease/exonuclease/phosphatase"/>
    <property type="match status" value="1"/>
</dbReference>
<keyword evidence="3" id="KW-1185">Reference proteome</keyword>
<feature type="non-terminal residue" evidence="2">
    <location>
        <position position="1"/>
    </location>
</feature>
<reference evidence="2 3" key="1">
    <citation type="journal article" date="2019" name="Sci. Rep.">
        <title>Orb-weaving spider Araneus ventricosus genome elucidates the spidroin gene catalogue.</title>
        <authorList>
            <person name="Kono N."/>
            <person name="Nakamura H."/>
            <person name="Ohtoshi R."/>
            <person name="Moran D.A.P."/>
            <person name="Shinohara A."/>
            <person name="Yoshida Y."/>
            <person name="Fujiwara M."/>
            <person name="Mori M."/>
            <person name="Tomita M."/>
            <person name="Arakawa K."/>
        </authorList>
    </citation>
    <scope>NUCLEOTIDE SEQUENCE [LARGE SCALE GENOMIC DNA]</scope>
</reference>
<sequence>KQTILLGDLNAKNTLWGCTANKQHGTELLDFAYDGGFIFLNDKSPTHSSYSYAKSEALDVSIVSSDLSSKYRWNVLDNIGSDHLPLLIEYNSLLRSCDTRRNFLNFKKANWELYRSVIIESIEQTTFPDELEQNWLCFRGIILKSAMAAIPMGNIKNYQANYTHNLPIVKPLIIRRNILSRELLLNDNNSTTTELNRINAEVKRVYAYQRRKRWIEICQGIDVRTPDTKLWKLSKAKNNLKLRKLIVFLLPTPACLSMIGSQLMYLESMIVERAN</sequence>
<feature type="domain" description="Endonuclease/exonuclease/phosphatase" evidence="1">
    <location>
        <begin position="2"/>
        <end position="86"/>
    </location>
</feature>
<dbReference type="OrthoDB" id="7487383at2759"/>
<organism evidence="2 3">
    <name type="scientific">Araneus ventricosus</name>
    <name type="common">Orbweaver spider</name>
    <name type="synonym">Epeira ventricosa</name>
    <dbReference type="NCBI Taxonomy" id="182803"/>
    <lineage>
        <taxon>Eukaryota</taxon>
        <taxon>Metazoa</taxon>
        <taxon>Ecdysozoa</taxon>
        <taxon>Arthropoda</taxon>
        <taxon>Chelicerata</taxon>
        <taxon>Arachnida</taxon>
        <taxon>Araneae</taxon>
        <taxon>Araneomorphae</taxon>
        <taxon>Entelegynae</taxon>
        <taxon>Araneoidea</taxon>
        <taxon>Araneidae</taxon>
        <taxon>Araneus</taxon>
    </lineage>
</organism>
<protein>
    <recommendedName>
        <fullName evidence="1">Endonuclease/exonuclease/phosphatase domain-containing protein</fullName>
    </recommendedName>
</protein>
<evidence type="ECO:0000313" key="3">
    <source>
        <dbReference type="Proteomes" id="UP000499080"/>
    </source>
</evidence>
<dbReference type="PANTHER" id="PTHR36688">
    <property type="entry name" value="ENDO/EXONUCLEASE/PHOSPHATASE DOMAIN-CONTAINING PROTEIN"/>
    <property type="match status" value="1"/>
</dbReference>
<dbReference type="SUPFAM" id="SSF56219">
    <property type="entry name" value="DNase I-like"/>
    <property type="match status" value="1"/>
</dbReference>
<dbReference type="InterPro" id="IPR052560">
    <property type="entry name" value="RdDP_mobile_element"/>
</dbReference>
<gene>
    <name evidence="2" type="ORF">AVEN_255581_1</name>
</gene>
<dbReference type="PANTHER" id="PTHR36688:SF2">
    <property type="entry name" value="ENDONUCLEASE_EXONUCLEASE_PHOSPHATASE DOMAIN-CONTAINING PROTEIN"/>
    <property type="match status" value="1"/>
</dbReference>
<dbReference type="Proteomes" id="UP000499080">
    <property type="component" value="Unassembled WGS sequence"/>
</dbReference>
<dbReference type="EMBL" id="BGPR01040145">
    <property type="protein sequence ID" value="GBO16221.1"/>
    <property type="molecule type" value="Genomic_DNA"/>
</dbReference>